<organism evidence="1 2">
    <name type="scientific">Gossypium arboreum</name>
    <name type="common">Tree cotton</name>
    <name type="synonym">Gossypium nanking</name>
    <dbReference type="NCBI Taxonomy" id="29729"/>
    <lineage>
        <taxon>Eukaryota</taxon>
        <taxon>Viridiplantae</taxon>
        <taxon>Streptophyta</taxon>
        <taxon>Embryophyta</taxon>
        <taxon>Tracheophyta</taxon>
        <taxon>Spermatophyta</taxon>
        <taxon>Magnoliopsida</taxon>
        <taxon>eudicotyledons</taxon>
        <taxon>Gunneridae</taxon>
        <taxon>Pentapetalae</taxon>
        <taxon>rosids</taxon>
        <taxon>malvids</taxon>
        <taxon>Malvales</taxon>
        <taxon>Malvaceae</taxon>
        <taxon>Malvoideae</taxon>
        <taxon>Gossypium</taxon>
    </lineage>
</organism>
<accession>A0A0B0NER4</accession>
<name>A0A0B0NER4_GOSAR</name>
<evidence type="ECO:0000313" key="1">
    <source>
        <dbReference type="EMBL" id="KHG11177.1"/>
    </source>
</evidence>
<gene>
    <name evidence="1" type="ORF">F383_11585</name>
</gene>
<dbReference type="AlphaFoldDB" id="A0A0B0NER4"/>
<protein>
    <submittedName>
        <fullName evidence="1">Uncharacterized protein</fullName>
    </submittedName>
</protein>
<reference evidence="2" key="1">
    <citation type="submission" date="2014-09" db="EMBL/GenBank/DDBJ databases">
        <authorList>
            <person name="Mudge J."/>
            <person name="Ramaraj T."/>
            <person name="Lindquist I.E."/>
            <person name="Bharti A.K."/>
            <person name="Sundararajan A."/>
            <person name="Cameron C.T."/>
            <person name="Woodward J.E."/>
            <person name="May G.D."/>
            <person name="Brubaker C."/>
            <person name="Broadhvest J."/>
            <person name="Wilkins T.A."/>
        </authorList>
    </citation>
    <scope>NUCLEOTIDE SEQUENCE</scope>
    <source>
        <strain evidence="2">cv. AKA8401</strain>
    </source>
</reference>
<sequence>MAGSSGTEVQSQLWGYVALDVGRTEVLKAVVRREGWGSSAIAAQM</sequence>
<keyword evidence="2" id="KW-1185">Reference proteome</keyword>
<dbReference type="Proteomes" id="UP000032142">
    <property type="component" value="Unassembled WGS sequence"/>
</dbReference>
<proteinExistence type="predicted"/>
<dbReference type="EMBL" id="KN395371">
    <property type="protein sequence ID" value="KHG11177.1"/>
    <property type="molecule type" value="Genomic_DNA"/>
</dbReference>
<evidence type="ECO:0000313" key="2">
    <source>
        <dbReference type="Proteomes" id="UP000032142"/>
    </source>
</evidence>